<feature type="domain" description="Ig-like" evidence="1">
    <location>
        <begin position="244"/>
        <end position="327"/>
    </location>
</feature>
<dbReference type="Ensembl" id="ENSCPBT00000005333.1">
    <property type="protein sequence ID" value="ENSCPBP00000004369.1"/>
    <property type="gene ID" value="ENSCPBG00000003540.1"/>
</dbReference>
<dbReference type="InterPro" id="IPR036179">
    <property type="entry name" value="Ig-like_dom_sf"/>
</dbReference>
<dbReference type="InterPro" id="IPR003598">
    <property type="entry name" value="Ig_sub2"/>
</dbReference>
<dbReference type="SMART" id="SM00408">
    <property type="entry name" value="IGc2"/>
    <property type="match status" value="1"/>
</dbReference>
<proteinExistence type="predicted"/>
<dbReference type="PANTHER" id="PTHR46013">
    <property type="entry name" value="VASCULAR CELL ADHESION MOLECULE 1"/>
    <property type="match status" value="1"/>
</dbReference>
<reference evidence="2" key="2">
    <citation type="submission" date="2025-09" db="UniProtKB">
        <authorList>
            <consortium name="Ensembl"/>
        </authorList>
    </citation>
    <scope>IDENTIFICATION</scope>
</reference>
<dbReference type="PROSITE" id="PS50835">
    <property type="entry name" value="IG_LIKE"/>
    <property type="match status" value="1"/>
</dbReference>
<protein>
    <recommendedName>
        <fullName evidence="1">Ig-like domain-containing protein</fullName>
    </recommendedName>
</protein>
<dbReference type="SMART" id="SM00409">
    <property type="entry name" value="IG"/>
    <property type="match status" value="3"/>
</dbReference>
<reference evidence="2" key="1">
    <citation type="submission" date="2025-08" db="UniProtKB">
        <authorList>
            <consortium name="Ensembl"/>
        </authorList>
    </citation>
    <scope>IDENTIFICATION</scope>
</reference>
<dbReference type="GeneTree" id="ENSGT00950000185155"/>
<dbReference type="AlphaFoldDB" id="A0A8C3F900"/>
<evidence type="ECO:0000313" key="3">
    <source>
        <dbReference type="Proteomes" id="UP000694380"/>
    </source>
</evidence>
<dbReference type="InterPro" id="IPR007110">
    <property type="entry name" value="Ig-like_dom"/>
</dbReference>
<organism evidence="2 3">
    <name type="scientific">Chrysemys picta bellii</name>
    <name type="common">Western painted turtle</name>
    <name type="synonym">Emys bellii</name>
    <dbReference type="NCBI Taxonomy" id="8478"/>
    <lineage>
        <taxon>Eukaryota</taxon>
        <taxon>Metazoa</taxon>
        <taxon>Chordata</taxon>
        <taxon>Craniata</taxon>
        <taxon>Vertebrata</taxon>
        <taxon>Euteleostomi</taxon>
        <taxon>Archelosauria</taxon>
        <taxon>Testudinata</taxon>
        <taxon>Testudines</taxon>
        <taxon>Cryptodira</taxon>
        <taxon>Durocryptodira</taxon>
        <taxon>Testudinoidea</taxon>
        <taxon>Emydidae</taxon>
        <taxon>Chrysemys</taxon>
    </lineage>
</organism>
<sequence length="362" mass="39516">YKIWGLCTARQHYHALLNHARLINCSEREPGLWGRIGGWKPGFLDSISALQREIYFQTHLGPQTLAGHWTRDGDQTVYHSDETRVHAAFKGRARFLGDLQHNCSLRVAGLRPSDQGTYRFQFEVVRNGRSERWTSKAGQQLSVSGNQLPSRTSGSLSLSHTHIYFCLSLKSKWLEQGSRPSLTCSVGATCPYRPSWYDGDGARRSPEQTPGRAGATELRISPSQLDPGAALRCQVDGYRDEYAPTGVRVTAAPGTSPQEGESVTLTCSYTSSLPAPTSYAWYWGDRQLEGSLWEMVLKGIAAEQAGEYHCQANNGIGQSPSPPITITVRCKCRGCVKRDLRGGGGAGVGPLCRRPSAGGSSG</sequence>
<dbReference type="Proteomes" id="UP000694380">
    <property type="component" value="Unplaced"/>
</dbReference>
<accession>A0A8C3F900</accession>
<dbReference type="InterPro" id="IPR013783">
    <property type="entry name" value="Ig-like_fold"/>
</dbReference>
<dbReference type="InterPro" id="IPR003599">
    <property type="entry name" value="Ig_sub"/>
</dbReference>
<dbReference type="Gene3D" id="2.60.40.10">
    <property type="entry name" value="Immunoglobulins"/>
    <property type="match status" value="3"/>
</dbReference>
<dbReference type="SUPFAM" id="SSF48726">
    <property type="entry name" value="Immunoglobulin"/>
    <property type="match status" value="3"/>
</dbReference>
<dbReference type="PANTHER" id="PTHR46013:SF4">
    <property type="entry name" value="B-CELL RECEPTOR CD22-RELATED"/>
    <property type="match status" value="1"/>
</dbReference>
<keyword evidence="3" id="KW-1185">Reference proteome</keyword>
<dbReference type="Pfam" id="PF13895">
    <property type="entry name" value="Ig_2"/>
    <property type="match status" value="1"/>
</dbReference>
<evidence type="ECO:0000259" key="1">
    <source>
        <dbReference type="PROSITE" id="PS50835"/>
    </source>
</evidence>
<evidence type="ECO:0000313" key="2">
    <source>
        <dbReference type="Ensembl" id="ENSCPBP00000004369.1"/>
    </source>
</evidence>
<dbReference type="OMA" id="RVFCECH"/>
<name>A0A8C3F900_CHRPI</name>